<dbReference type="CDD" id="cd17535">
    <property type="entry name" value="REC_NarL-like"/>
    <property type="match status" value="1"/>
</dbReference>
<evidence type="ECO:0000313" key="11">
    <source>
        <dbReference type="Proteomes" id="UP000483018"/>
    </source>
</evidence>
<gene>
    <name evidence="10" type="ORF">GND95_12565</name>
</gene>
<dbReference type="Gene3D" id="3.40.50.2300">
    <property type="match status" value="1"/>
</dbReference>
<evidence type="ECO:0000256" key="2">
    <source>
        <dbReference type="ARBA" id="ARBA00022553"/>
    </source>
</evidence>
<dbReference type="OrthoDB" id="9779069at2"/>
<comment type="caution">
    <text evidence="10">The sequence shown here is derived from an EMBL/GenBank/DDBJ whole genome shotgun (WGS) entry which is preliminary data.</text>
</comment>
<accession>A0A7C8HDE2</accession>
<name>A0A7C8HDE2_9FIRM</name>
<dbReference type="PROSITE" id="PS50043">
    <property type="entry name" value="HTH_LUXR_2"/>
    <property type="match status" value="1"/>
</dbReference>
<dbReference type="PANTHER" id="PTHR43214">
    <property type="entry name" value="TWO-COMPONENT RESPONSE REGULATOR"/>
    <property type="match status" value="1"/>
</dbReference>
<evidence type="ECO:0000256" key="6">
    <source>
        <dbReference type="ARBA" id="ARBA00024867"/>
    </source>
</evidence>
<dbReference type="InterPro" id="IPR000792">
    <property type="entry name" value="Tscrpt_reg_LuxR_C"/>
</dbReference>
<feature type="domain" description="HTH luxR-type" evidence="8">
    <location>
        <begin position="150"/>
        <end position="215"/>
    </location>
</feature>
<dbReference type="InterPro" id="IPR016032">
    <property type="entry name" value="Sig_transdc_resp-reg_C-effctor"/>
</dbReference>
<feature type="modified residue" description="4-aspartylphosphate" evidence="7">
    <location>
        <position position="57"/>
    </location>
</feature>
<reference evidence="10 11" key="1">
    <citation type="submission" date="2019-12" db="EMBL/GenBank/DDBJ databases">
        <title>Defluviitalea raffinosedens, isolated from a biogas fermenter, genome sequencing and characterization.</title>
        <authorList>
            <person name="Rettenmaier R."/>
            <person name="Schneider M."/>
            <person name="Neuhaus K."/>
            <person name="Liebl W."/>
            <person name="Zverlov V."/>
        </authorList>
    </citation>
    <scope>NUCLEOTIDE SEQUENCE [LARGE SCALE GENOMIC DNA]</scope>
    <source>
        <strain evidence="10 11">249c-K6</strain>
    </source>
</reference>
<evidence type="ECO:0000256" key="5">
    <source>
        <dbReference type="ARBA" id="ARBA00023163"/>
    </source>
</evidence>
<dbReference type="GO" id="GO:0006355">
    <property type="term" value="P:regulation of DNA-templated transcription"/>
    <property type="evidence" value="ECO:0007669"/>
    <property type="project" value="InterPro"/>
</dbReference>
<dbReference type="PROSITE" id="PS50110">
    <property type="entry name" value="RESPONSE_REGULATORY"/>
    <property type="match status" value="1"/>
</dbReference>
<keyword evidence="2 7" id="KW-0597">Phosphoprotein</keyword>
<evidence type="ECO:0000256" key="1">
    <source>
        <dbReference type="ARBA" id="ARBA00018672"/>
    </source>
</evidence>
<keyword evidence="3" id="KW-0805">Transcription regulation</keyword>
<dbReference type="Pfam" id="PF00072">
    <property type="entry name" value="Response_reg"/>
    <property type="match status" value="1"/>
</dbReference>
<dbReference type="AlphaFoldDB" id="A0A7C8HDE2"/>
<dbReference type="EMBL" id="WSLF01000015">
    <property type="protein sequence ID" value="KAE9630245.1"/>
    <property type="molecule type" value="Genomic_DNA"/>
</dbReference>
<dbReference type="RefSeq" id="WP_158741502.1">
    <property type="nucleotide sequence ID" value="NZ_JAFBEP010000010.1"/>
</dbReference>
<dbReference type="InterPro" id="IPR039420">
    <property type="entry name" value="WalR-like"/>
</dbReference>
<evidence type="ECO:0000256" key="4">
    <source>
        <dbReference type="ARBA" id="ARBA00023125"/>
    </source>
</evidence>
<dbReference type="SMART" id="SM00421">
    <property type="entry name" value="HTH_LUXR"/>
    <property type="match status" value="1"/>
</dbReference>
<dbReference type="SUPFAM" id="SSF46894">
    <property type="entry name" value="C-terminal effector domain of the bipartite response regulators"/>
    <property type="match status" value="1"/>
</dbReference>
<dbReference type="InterPro" id="IPR058245">
    <property type="entry name" value="NreC/VraR/RcsB-like_REC"/>
</dbReference>
<protein>
    <recommendedName>
        <fullName evidence="1">Stage 0 sporulation protein A homolog</fullName>
    </recommendedName>
</protein>
<dbReference type="SUPFAM" id="SSF52172">
    <property type="entry name" value="CheY-like"/>
    <property type="match status" value="1"/>
</dbReference>
<dbReference type="InterPro" id="IPR001789">
    <property type="entry name" value="Sig_transdc_resp-reg_receiver"/>
</dbReference>
<dbReference type="InterPro" id="IPR011006">
    <property type="entry name" value="CheY-like_superfamily"/>
</dbReference>
<dbReference type="Pfam" id="PF00196">
    <property type="entry name" value="GerE"/>
    <property type="match status" value="1"/>
</dbReference>
<keyword evidence="5" id="KW-0804">Transcription</keyword>
<dbReference type="GO" id="GO:0000160">
    <property type="term" value="P:phosphorelay signal transduction system"/>
    <property type="evidence" value="ECO:0007669"/>
    <property type="project" value="InterPro"/>
</dbReference>
<keyword evidence="4" id="KW-0238">DNA-binding</keyword>
<evidence type="ECO:0000313" key="10">
    <source>
        <dbReference type="EMBL" id="KAE9630245.1"/>
    </source>
</evidence>
<dbReference type="GO" id="GO:0003677">
    <property type="term" value="F:DNA binding"/>
    <property type="evidence" value="ECO:0007669"/>
    <property type="project" value="UniProtKB-KW"/>
</dbReference>
<evidence type="ECO:0000259" key="9">
    <source>
        <dbReference type="PROSITE" id="PS50110"/>
    </source>
</evidence>
<evidence type="ECO:0000256" key="3">
    <source>
        <dbReference type="ARBA" id="ARBA00023015"/>
    </source>
</evidence>
<comment type="function">
    <text evidence="6">May play the central regulatory role in sporulation. It may be an element of the effector pathway responsible for the activation of sporulation genes in response to nutritional stress. Spo0A may act in concert with spo0H (a sigma factor) to control the expression of some genes that are critical to the sporulation process.</text>
</comment>
<dbReference type="CDD" id="cd06170">
    <property type="entry name" value="LuxR_C_like"/>
    <property type="match status" value="1"/>
</dbReference>
<dbReference type="Proteomes" id="UP000483018">
    <property type="component" value="Unassembled WGS sequence"/>
</dbReference>
<dbReference type="PRINTS" id="PR00038">
    <property type="entry name" value="HTHLUXR"/>
</dbReference>
<proteinExistence type="predicted"/>
<keyword evidence="11" id="KW-1185">Reference proteome</keyword>
<evidence type="ECO:0000256" key="7">
    <source>
        <dbReference type="PROSITE-ProRule" id="PRU00169"/>
    </source>
</evidence>
<dbReference type="SMART" id="SM00448">
    <property type="entry name" value="REC"/>
    <property type="match status" value="1"/>
</dbReference>
<dbReference type="PROSITE" id="PS00622">
    <property type="entry name" value="HTH_LUXR_1"/>
    <property type="match status" value="1"/>
</dbReference>
<sequence length="220" mass="25025">MKRNIRIIIADDHSMVREGLKQLIELEDDIEVIDQAGNGEEVIRKALEKKPDVILMDINMPVLNGIEAVKRLREENCPSKIIMLTIHNEIEYLLETVEAGIDGYILKDSDSEALITAIHTVYEGESYIQPNMAAQLVRKMNQTPTPSNPKSELKNRLTSREIEVLQLITEGLLNKEIAQKLCISEKTVKNHVSNIFRKIDVCDRTQAAVYAIKERIVDIH</sequence>
<feature type="domain" description="Response regulatory" evidence="9">
    <location>
        <begin position="6"/>
        <end position="122"/>
    </location>
</feature>
<organism evidence="10 11">
    <name type="scientific">Defluviitalea raffinosedens</name>
    <dbReference type="NCBI Taxonomy" id="1450156"/>
    <lineage>
        <taxon>Bacteria</taxon>
        <taxon>Bacillati</taxon>
        <taxon>Bacillota</taxon>
        <taxon>Clostridia</taxon>
        <taxon>Lachnospirales</taxon>
        <taxon>Defluviitaleaceae</taxon>
        <taxon>Defluviitalea</taxon>
    </lineage>
</organism>
<evidence type="ECO:0000259" key="8">
    <source>
        <dbReference type="PROSITE" id="PS50043"/>
    </source>
</evidence>